<accession>A0A8B6HLF7</accession>
<proteinExistence type="predicted"/>
<dbReference type="OrthoDB" id="10312097at2759"/>
<keyword evidence="1" id="KW-0732">Signal</keyword>
<feature type="chain" id="PRO_5032939181" evidence="1">
    <location>
        <begin position="20"/>
        <end position="162"/>
    </location>
</feature>
<keyword evidence="3" id="KW-1185">Reference proteome</keyword>
<organism evidence="2 3">
    <name type="scientific">Mytilus galloprovincialis</name>
    <name type="common">Mediterranean mussel</name>
    <dbReference type="NCBI Taxonomy" id="29158"/>
    <lineage>
        <taxon>Eukaryota</taxon>
        <taxon>Metazoa</taxon>
        <taxon>Spiralia</taxon>
        <taxon>Lophotrochozoa</taxon>
        <taxon>Mollusca</taxon>
        <taxon>Bivalvia</taxon>
        <taxon>Autobranchia</taxon>
        <taxon>Pteriomorphia</taxon>
        <taxon>Mytilida</taxon>
        <taxon>Mytiloidea</taxon>
        <taxon>Mytilidae</taxon>
        <taxon>Mytilinae</taxon>
        <taxon>Mytilus</taxon>
    </lineage>
</organism>
<feature type="signal peptide" evidence="1">
    <location>
        <begin position="1"/>
        <end position="19"/>
    </location>
</feature>
<dbReference type="AlphaFoldDB" id="A0A8B6HLF7"/>
<dbReference type="Gene3D" id="3.30.740.10">
    <property type="entry name" value="Protein Inhibitor Of Neuronal Nitric Oxide Synthase"/>
    <property type="match status" value="1"/>
</dbReference>
<dbReference type="Pfam" id="PF01221">
    <property type="entry name" value="Dynein_light"/>
    <property type="match status" value="1"/>
</dbReference>
<dbReference type="InterPro" id="IPR037177">
    <property type="entry name" value="DLC_sf"/>
</dbReference>
<protein>
    <submittedName>
        <fullName evidence="2">Uncharacterized protein</fullName>
    </submittedName>
</protein>
<comment type="caution">
    <text evidence="2">The sequence shown here is derived from an EMBL/GenBank/DDBJ whole genome shotgun (WGS) entry which is preliminary data.</text>
</comment>
<evidence type="ECO:0000313" key="2">
    <source>
        <dbReference type="EMBL" id="VDI81361.1"/>
    </source>
</evidence>
<dbReference type="GO" id="GO:0030286">
    <property type="term" value="C:dynein complex"/>
    <property type="evidence" value="ECO:0007669"/>
    <property type="project" value="InterPro"/>
</dbReference>
<dbReference type="InterPro" id="IPR001372">
    <property type="entry name" value="Dynein_light_chain_typ-1/2"/>
</dbReference>
<evidence type="ECO:0000313" key="3">
    <source>
        <dbReference type="Proteomes" id="UP000596742"/>
    </source>
</evidence>
<dbReference type="Proteomes" id="UP000596742">
    <property type="component" value="Unassembled WGS sequence"/>
</dbReference>
<gene>
    <name evidence="2" type="ORF">MGAL_10B023781</name>
</gene>
<sequence length="162" mass="19188">MNQLVFVVFAGFLMKSCYAANSETPMKRTKVEADLDYEINKRESDNTTLDGLKPIDVESDSPEVLPKVNKQKRYNSVRIFDQKMSSSVKRIVFIYARQALLYYRRPREMAMHIKQRLDRYMVGKYNCILSSSPFWFSVSHRRGYYIYFNMDGYYITVFRGGF</sequence>
<name>A0A8B6HLF7_MYTGA</name>
<dbReference type="EMBL" id="UYJE01010250">
    <property type="protein sequence ID" value="VDI81361.1"/>
    <property type="molecule type" value="Genomic_DNA"/>
</dbReference>
<dbReference type="SMART" id="SM01375">
    <property type="entry name" value="Dynein_light"/>
    <property type="match status" value="1"/>
</dbReference>
<dbReference type="SUPFAM" id="SSF54648">
    <property type="entry name" value="DLC"/>
    <property type="match status" value="1"/>
</dbReference>
<reference evidence="2" key="1">
    <citation type="submission" date="2018-11" db="EMBL/GenBank/DDBJ databases">
        <authorList>
            <person name="Alioto T."/>
            <person name="Alioto T."/>
        </authorList>
    </citation>
    <scope>NUCLEOTIDE SEQUENCE</scope>
</reference>
<dbReference type="CDD" id="cd21450">
    <property type="entry name" value="DLC-like_DYNLL1-like"/>
    <property type="match status" value="1"/>
</dbReference>
<dbReference type="GO" id="GO:0007017">
    <property type="term" value="P:microtubule-based process"/>
    <property type="evidence" value="ECO:0007669"/>
    <property type="project" value="InterPro"/>
</dbReference>
<evidence type="ECO:0000256" key="1">
    <source>
        <dbReference type="SAM" id="SignalP"/>
    </source>
</evidence>